<sequence>MIIDFHTHCYPDAVAAHAMAAMTGAAEACPEASGLRPEADGTLDHLRRNVHAAGADYFVQLSVVTAPRHQYNVNQFALKVNALPDAFSFCGVHGAASDSLEELERMYDAGIKGVKLHPDEQMIDLADKKMYPVYDLISDLGLPVVIHTGFDPFSPDHAHASPDQILKVRADFPKLRLILAHLGGYLDWDAAEELLAGKGMPMDTALATAGLPPEQAVRIIRKNGAENVFLGSDSPWATTAHALDYLLKLPLTDREKELIMGENAARLLGLMP</sequence>
<dbReference type="GO" id="GO:0016831">
    <property type="term" value="F:carboxy-lyase activity"/>
    <property type="evidence" value="ECO:0007669"/>
    <property type="project" value="InterPro"/>
</dbReference>
<dbReference type="AlphaFoldDB" id="A0A9D1DZM6"/>
<dbReference type="GO" id="GO:0019748">
    <property type="term" value="P:secondary metabolic process"/>
    <property type="evidence" value="ECO:0007669"/>
    <property type="project" value="TreeGrafter"/>
</dbReference>
<evidence type="ECO:0000313" key="4">
    <source>
        <dbReference type="Proteomes" id="UP000824241"/>
    </source>
</evidence>
<dbReference type="CDD" id="cd01292">
    <property type="entry name" value="metallo-dependent_hydrolases"/>
    <property type="match status" value="1"/>
</dbReference>
<proteinExistence type="predicted"/>
<dbReference type="EMBL" id="DVHA01000319">
    <property type="protein sequence ID" value="HIR61873.1"/>
    <property type="molecule type" value="Genomic_DNA"/>
</dbReference>
<gene>
    <name evidence="3" type="ORF">IAB37_09895</name>
</gene>
<reference evidence="3" key="1">
    <citation type="submission" date="2020-10" db="EMBL/GenBank/DDBJ databases">
        <authorList>
            <person name="Gilroy R."/>
        </authorList>
    </citation>
    <scope>NUCLEOTIDE SEQUENCE</scope>
    <source>
        <strain evidence="3">CHK189-12415</strain>
    </source>
</reference>
<dbReference type="InterPro" id="IPR006680">
    <property type="entry name" value="Amidohydro-rel"/>
</dbReference>
<dbReference type="Gene3D" id="3.20.20.140">
    <property type="entry name" value="Metal-dependent hydrolases"/>
    <property type="match status" value="1"/>
</dbReference>
<organism evidence="3 4">
    <name type="scientific">Candidatus Faecivivens stercoravium</name>
    <dbReference type="NCBI Taxonomy" id="2840803"/>
    <lineage>
        <taxon>Bacteria</taxon>
        <taxon>Bacillati</taxon>
        <taxon>Bacillota</taxon>
        <taxon>Clostridia</taxon>
        <taxon>Eubacteriales</taxon>
        <taxon>Oscillospiraceae</taxon>
        <taxon>Oscillospiraceae incertae sedis</taxon>
        <taxon>Candidatus Faecivivens</taxon>
    </lineage>
</organism>
<protein>
    <submittedName>
        <fullName evidence="3">Amidohydrolase family protein</fullName>
    </submittedName>
</protein>
<evidence type="ECO:0000256" key="1">
    <source>
        <dbReference type="ARBA" id="ARBA00023239"/>
    </source>
</evidence>
<evidence type="ECO:0000313" key="3">
    <source>
        <dbReference type="EMBL" id="HIR61873.1"/>
    </source>
</evidence>
<reference evidence="3" key="2">
    <citation type="journal article" date="2021" name="PeerJ">
        <title>Extensive microbial diversity within the chicken gut microbiome revealed by metagenomics and culture.</title>
        <authorList>
            <person name="Gilroy R."/>
            <person name="Ravi A."/>
            <person name="Getino M."/>
            <person name="Pursley I."/>
            <person name="Horton D.L."/>
            <person name="Alikhan N.F."/>
            <person name="Baker D."/>
            <person name="Gharbi K."/>
            <person name="Hall N."/>
            <person name="Watson M."/>
            <person name="Adriaenssens E.M."/>
            <person name="Foster-Nyarko E."/>
            <person name="Jarju S."/>
            <person name="Secka A."/>
            <person name="Antonio M."/>
            <person name="Oren A."/>
            <person name="Chaudhuri R.R."/>
            <person name="La Ragione R."/>
            <person name="Hildebrand F."/>
            <person name="Pallen M.J."/>
        </authorList>
    </citation>
    <scope>NUCLEOTIDE SEQUENCE</scope>
    <source>
        <strain evidence="3">CHK189-12415</strain>
    </source>
</reference>
<name>A0A9D1DZM6_9FIRM</name>
<keyword evidence="1" id="KW-0456">Lyase</keyword>
<accession>A0A9D1DZM6</accession>
<dbReference type="Pfam" id="PF04909">
    <property type="entry name" value="Amidohydro_2"/>
    <property type="match status" value="1"/>
</dbReference>
<evidence type="ECO:0000259" key="2">
    <source>
        <dbReference type="Pfam" id="PF04909"/>
    </source>
</evidence>
<dbReference type="InterPro" id="IPR032465">
    <property type="entry name" value="ACMSD"/>
</dbReference>
<dbReference type="InterPro" id="IPR032466">
    <property type="entry name" value="Metal_Hydrolase"/>
</dbReference>
<dbReference type="PANTHER" id="PTHR21240:SF28">
    <property type="entry name" value="ISO-OROTATE DECARBOXYLASE (EUROFUNG)"/>
    <property type="match status" value="1"/>
</dbReference>
<dbReference type="SUPFAM" id="SSF51556">
    <property type="entry name" value="Metallo-dependent hydrolases"/>
    <property type="match status" value="1"/>
</dbReference>
<comment type="caution">
    <text evidence="3">The sequence shown here is derived from an EMBL/GenBank/DDBJ whole genome shotgun (WGS) entry which is preliminary data.</text>
</comment>
<dbReference type="GO" id="GO:0005737">
    <property type="term" value="C:cytoplasm"/>
    <property type="evidence" value="ECO:0007669"/>
    <property type="project" value="TreeGrafter"/>
</dbReference>
<dbReference type="Proteomes" id="UP000824241">
    <property type="component" value="Unassembled WGS sequence"/>
</dbReference>
<dbReference type="PANTHER" id="PTHR21240">
    <property type="entry name" value="2-AMINO-3-CARBOXYLMUCONATE-6-SEMIALDEHYDE DECARBOXYLASE"/>
    <property type="match status" value="1"/>
</dbReference>
<dbReference type="GO" id="GO:0016787">
    <property type="term" value="F:hydrolase activity"/>
    <property type="evidence" value="ECO:0007669"/>
    <property type="project" value="InterPro"/>
</dbReference>
<feature type="domain" description="Amidohydrolase-related" evidence="2">
    <location>
        <begin position="3"/>
        <end position="270"/>
    </location>
</feature>